<dbReference type="GeneID" id="113208020"/>
<dbReference type="PIRSF" id="PIRSF038981">
    <property type="entry name" value="GRP"/>
    <property type="match status" value="1"/>
</dbReference>
<feature type="transmembrane region" description="Helical" evidence="9">
    <location>
        <begin position="288"/>
        <end position="311"/>
    </location>
</feature>
<protein>
    <submittedName>
        <fullName evidence="11">Gustatory receptor for sugar taste 64e-like isoform X2</fullName>
    </submittedName>
</protein>
<evidence type="ECO:0000256" key="4">
    <source>
        <dbReference type="ARBA" id="ARBA00022692"/>
    </source>
</evidence>
<dbReference type="GO" id="GO:0005886">
    <property type="term" value="C:plasma membrane"/>
    <property type="evidence" value="ECO:0007669"/>
    <property type="project" value="UniProtKB-SubCell"/>
</dbReference>
<feature type="transmembrane region" description="Helical" evidence="9">
    <location>
        <begin position="466"/>
        <end position="488"/>
    </location>
</feature>
<gene>
    <name evidence="11" type="primary">LOC113208020</name>
</gene>
<evidence type="ECO:0000256" key="6">
    <source>
        <dbReference type="ARBA" id="ARBA00023136"/>
    </source>
</evidence>
<sequence length="510" mass="55616">MKRVNGWRPPPDVAGPPPPAASASPRKGAAWAGSAPTAGASASPGHAVWMSPGTVLLRGHRVDTGTPGSASPKKQKGESFHEAMSGILVAAQVFGLLPVRGVRRPSPLDLRFERRSSRVAWSLVLFVGVCLVELVSLRHMALTLSADTFGVIGGIGAATAGAVFYGNALIGALLMFRLAQRWPRVMEAWADMEATLRKGRTPKLRLRFSVLCAVVMLGALVEHTMSMLNAVPIFIGVHFYGETRPPPEDGQHVIDTSSGVLLEFLDEYCHASHSFIFNHVPYNAFTGLLIFIMSKVTTFTWNFVDLFLMLVSTGLAERFKQFNAVVFESDVAMLNKEDWRELREYFATLSALTKNVDSNICSIVFLSFGNNLYFICLQLLNGLSPGKASWLATMYFFYSFGFLLGRTVMVTLITARINDMSKEGLAALFSCPSETYNVEVARLQHQMASDDLALTGLRFFSITRNYMLAVAGAIATYEIVLLQFNVAISPHPTQPPPDGAVVVTLPTAGR</sequence>
<feature type="transmembrane region" description="Helical" evidence="9">
    <location>
        <begin position="392"/>
        <end position="415"/>
    </location>
</feature>
<evidence type="ECO:0000256" key="3">
    <source>
        <dbReference type="ARBA" id="ARBA00022475"/>
    </source>
</evidence>
<evidence type="ECO:0000313" key="11">
    <source>
        <dbReference type="RefSeq" id="XP_026280636.2"/>
    </source>
</evidence>
<dbReference type="KEGG" id="foc:113208020"/>
<evidence type="ECO:0000256" key="5">
    <source>
        <dbReference type="ARBA" id="ARBA00022989"/>
    </source>
</evidence>
<evidence type="ECO:0000256" key="1">
    <source>
        <dbReference type="ARBA" id="ARBA00004651"/>
    </source>
</evidence>
<feature type="transmembrane region" description="Helical" evidence="9">
    <location>
        <begin position="149"/>
        <end position="176"/>
    </location>
</feature>
<dbReference type="GO" id="GO:0050916">
    <property type="term" value="P:sensory perception of sweet taste"/>
    <property type="evidence" value="ECO:0007669"/>
    <property type="project" value="UniProtKB-ARBA"/>
</dbReference>
<feature type="transmembrane region" description="Helical" evidence="9">
    <location>
        <begin position="360"/>
        <end position="380"/>
    </location>
</feature>
<keyword evidence="7" id="KW-0675">Receptor</keyword>
<feature type="transmembrane region" description="Helical" evidence="9">
    <location>
        <begin position="119"/>
        <end position="137"/>
    </location>
</feature>
<feature type="compositionally biased region" description="Pro residues" evidence="8">
    <location>
        <begin position="8"/>
        <end position="20"/>
    </location>
</feature>
<dbReference type="Pfam" id="PF06151">
    <property type="entry name" value="Trehalose_recp"/>
    <property type="match status" value="1"/>
</dbReference>
<dbReference type="RefSeq" id="XP_026280636.2">
    <property type="nucleotide sequence ID" value="XM_026424851.2"/>
</dbReference>
<keyword evidence="5 9" id="KW-1133">Transmembrane helix</keyword>
<keyword evidence="6 9" id="KW-0472">Membrane</keyword>
<dbReference type="PANTHER" id="PTHR21421">
    <property type="entry name" value="GUSTATORY RECEPTOR"/>
    <property type="match status" value="1"/>
</dbReference>
<proteinExistence type="inferred from homology"/>
<evidence type="ECO:0000256" key="7">
    <source>
        <dbReference type="ARBA" id="ARBA00023170"/>
    </source>
</evidence>
<dbReference type="GO" id="GO:0008527">
    <property type="term" value="F:taste receptor activity"/>
    <property type="evidence" value="ECO:0007669"/>
    <property type="project" value="InterPro"/>
</dbReference>
<evidence type="ECO:0000256" key="8">
    <source>
        <dbReference type="SAM" id="MobiDB-lite"/>
    </source>
</evidence>
<name>A0A6J1SQ33_FRAOC</name>
<dbReference type="Proteomes" id="UP000504606">
    <property type="component" value="Unplaced"/>
</dbReference>
<feature type="region of interest" description="Disordered" evidence="8">
    <location>
        <begin position="1"/>
        <end position="46"/>
    </location>
</feature>
<keyword evidence="10" id="KW-1185">Reference proteome</keyword>
<dbReference type="PANTHER" id="PTHR21421:SF29">
    <property type="entry name" value="GUSTATORY RECEPTOR 5A FOR TREHALOSE-RELATED"/>
    <property type="match status" value="1"/>
</dbReference>
<evidence type="ECO:0000313" key="10">
    <source>
        <dbReference type="Proteomes" id="UP000504606"/>
    </source>
</evidence>
<reference evidence="11" key="1">
    <citation type="submission" date="2025-08" db="UniProtKB">
        <authorList>
            <consortium name="RefSeq"/>
        </authorList>
    </citation>
    <scope>IDENTIFICATION</scope>
    <source>
        <tissue evidence="11">Whole organism</tissue>
    </source>
</reference>
<dbReference type="InterPro" id="IPR009318">
    <property type="entry name" value="Gustatory_rcpt"/>
</dbReference>
<accession>A0A6J1SQ33</accession>
<organism evidence="10 11">
    <name type="scientific">Frankliniella occidentalis</name>
    <name type="common">Western flower thrips</name>
    <name type="synonym">Euthrips occidentalis</name>
    <dbReference type="NCBI Taxonomy" id="133901"/>
    <lineage>
        <taxon>Eukaryota</taxon>
        <taxon>Metazoa</taxon>
        <taxon>Ecdysozoa</taxon>
        <taxon>Arthropoda</taxon>
        <taxon>Hexapoda</taxon>
        <taxon>Insecta</taxon>
        <taxon>Pterygota</taxon>
        <taxon>Neoptera</taxon>
        <taxon>Paraneoptera</taxon>
        <taxon>Thysanoptera</taxon>
        <taxon>Terebrantia</taxon>
        <taxon>Thripoidea</taxon>
        <taxon>Thripidae</taxon>
        <taxon>Frankliniella</taxon>
    </lineage>
</organism>
<keyword evidence="3" id="KW-1003">Cell membrane</keyword>
<comment type="subcellular location">
    <subcellularLocation>
        <location evidence="1">Cell membrane</location>
        <topology evidence="1">Multi-pass membrane protein</topology>
    </subcellularLocation>
</comment>
<feature type="transmembrane region" description="Helical" evidence="9">
    <location>
        <begin position="204"/>
        <end position="221"/>
    </location>
</feature>
<evidence type="ECO:0000256" key="2">
    <source>
        <dbReference type="ARBA" id="ARBA00005327"/>
    </source>
</evidence>
<dbReference type="AlphaFoldDB" id="A0A6J1SQ33"/>
<comment type="similarity">
    <text evidence="2">Belongs to the insect chemoreceptor superfamily. Gustatory receptor (GR) family. Gr5a subfamily.</text>
</comment>
<keyword evidence="4 9" id="KW-0812">Transmembrane</keyword>
<feature type="compositionally biased region" description="Low complexity" evidence="8">
    <location>
        <begin position="21"/>
        <end position="46"/>
    </location>
</feature>
<evidence type="ECO:0000256" key="9">
    <source>
        <dbReference type="SAM" id="Phobius"/>
    </source>
</evidence>